<evidence type="ECO:0000313" key="3">
    <source>
        <dbReference type="EMBL" id="SEA34195.1"/>
    </source>
</evidence>
<dbReference type="Proteomes" id="UP000199041">
    <property type="component" value="Unassembled WGS sequence"/>
</dbReference>
<reference evidence="3 4" key="1">
    <citation type="submission" date="2016-10" db="EMBL/GenBank/DDBJ databases">
        <authorList>
            <person name="de Groot N.N."/>
        </authorList>
    </citation>
    <scope>NUCLEOTIDE SEQUENCE [LARGE SCALE GENOMIC DNA]</scope>
    <source>
        <strain evidence="3 4">Vu-144</strain>
    </source>
</reference>
<dbReference type="AlphaFoldDB" id="A0A1H4ADW7"/>
<dbReference type="GO" id="GO:0055085">
    <property type="term" value="P:transmembrane transport"/>
    <property type="evidence" value="ECO:0007669"/>
    <property type="project" value="InterPro"/>
</dbReference>
<dbReference type="EMBL" id="FNQY01000014">
    <property type="protein sequence ID" value="SEA34195.1"/>
    <property type="molecule type" value="Genomic_DNA"/>
</dbReference>
<name>A0A1H4ADW7_9BACT</name>
<evidence type="ECO:0000313" key="4">
    <source>
        <dbReference type="Proteomes" id="UP000199041"/>
    </source>
</evidence>
<dbReference type="SUPFAM" id="SSF74653">
    <property type="entry name" value="TolA/TonB C-terminal domain"/>
    <property type="match status" value="1"/>
</dbReference>
<accession>A0A1H4ADW7</accession>
<organism evidence="3 4">
    <name type="scientific">Arachidicoccus rhizosphaerae</name>
    <dbReference type="NCBI Taxonomy" id="551991"/>
    <lineage>
        <taxon>Bacteria</taxon>
        <taxon>Pseudomonadati</taxon>
        <taxon>Bacteroidota</taxon>
        <taxon>Chitinophagia</taxon>
        <taxon>Chitinophagales</taxon>
        <taxon>Chitinophagaceae</taxon>
        <taxon>Arachidicoccus</taxon>
    </lineage>
</organism>
<evidence type="ECO:0000256" key="1">
    <source>
        <dbReference type="SAM" id="MobiDB-lite"/>
    </source>
</evidence>
<dbReference type="Gene3D" id="2.180.10.10">
    <property type="entry name" value="RHS repeat-associated core"/>
    <property type="match status" value="1"/>
</dbReference>
<evidence type="ECO:0000259" key="2">
    <source>
        <dbReference type="Pfam" id="PF03544"/>
    </source>
</evidence>
<dbReference type="OrthoDB" id="649093at2"/>
<dbReference type="RefSeq" id="WP_091398979.1">
    <property type="nucleotide sequence ID" value="NZ_FNQY01000014.1"/>
</dbReference>
<feature type="compositionally biased region" description="Polar residues" evidence="1">
    <location>
        <begin position="147"/>
        <end position="159"/>
    </location>
</feature>
<gene>
    <name evidence="3" type="ORF">SAMN05192529_11465</name>
</gene>
<proteinExistence type="predicted"/>
<keyword evidence="4" id="KW-1185">Reference proteome</keyword>
<protein>
    <submittedName>
        <fullName evidence="3">YD repeat-containing protein</fullName>
    </submittedName>
</protein>
<sequence>MLSESFFEYNNSQVTLSQGNHKEWFKLNPRGQLLQKIENSGLISNYAYDSLGKRRDVQLFFQDSVHPVGEFKYLYDDKGMLTEIKSLDKGKPGFHYASMKYKYDNKGNIIQESNFYPNNKLAYSDFYTYDDKNNIESRSRSYLGSDRQPTPQGQNDSAYNRTYSYDYDAKGNWIRRIDYYNNKPLFIVERAINYGRLDKDFIVNGYASEQEAPDQYSSQKEAQFPGGIMAWQQFLVKNLKTDIPKLNGAPAGQYSIVISFLINKDGTVTEAKCVSAPHPDFGCVEEALRVIRLSPSWIPAEKNGQKVFYREKQRINFRVDRQVKSDQ</sequence>
<dbReference type="InterPro" id="IPR037682">
    <property type="entry name" value="TonB_C"/>
</dbReference>
<feature type="region of interest" description="Disordered" evidence="1">
    <location>
        <begin position="139"/>
        <end position="159"/>
    </location>
</feature>
<dbReference type="Gene3D" id="3.30.1150.10">
    <property type="match status" value="1"/>
</dbReference>
<feature type="domain" description="TonB C-terminal" evidence="2">
    <location>
        <begin position="256"/>
        <end position="318"/>
    </location>
</feature>
<dbReference type="Pfam" id="PF03544">
    <property type="entry name" value="TonB_C"/>
    <property type="match status" value="1"/>
</dbReference>
<dbReference type="STRING" id="551991.SAMN05192529_11465"/>